<organism evidence="7 8">
    <name type="scientific">Penicillium citrinum</name>
    <dbReference type="NCBI Taxonomy" id="5077"/>
    <lineage>
        <taxon>Eukaryota</taxon>
        <taxon>Fungi</taxon>
        <taxon>Dikarya</taxon>
        <taxon>Ascomycota</taxon>
        <taxon>Pezizomycotina</taxon>
        <taxon>Eurotiomycetes</taxon>
        <taxon>Eurotiomycetidae</taxon>
        <taxon>Eurotiales</taxon>
        <taxon>Aspergillaceae</taxon>
        <taxon>Penicillium</taxon>
    </lineage>
</organism>
<feature type="compositionally biased region" description="Basic and acidic residues" evidence="5">
    <location>
        <begin position="519"/>
        <end position="547"/>
    </location>
</feature>
<dbReference type="PANTHER" id="PTHR23140">
    <property type="entry name" value="RNA PROCESSING PROTEIN LD23810P"/>
    <property type="match status" value="1"/>
</dbReference>
<evidence type="ECO:0000256" key="4">
    <source>
        <dbReference type="ARBA" id="ARBA00053082"/>
    </source>
</evidence>
<feature type="region of interest" description="Disordered" evidence="5">
    <location>
        <begin position="276"/>
        <end position="312"/>
    </location>
</feature>
<dbReference type="SUPFAM" id="SSF109905">
    <property type="entry name" value="Surp module (SWAP domain)"/>
    <property type="match status" value="1"/>
</dbReference>
<feature type="compositionally biased region" description="Low complexity" evidence="5">
    <location>
        <begin position="129"/>
        <end position="144"/>
    </location>
</feature>
<feature type="compositionally biased region" description="Acidic residues" evidence="5">
    <location>
        <begin position="430"/>
        <end position="445"/>
    </location>
</feature>
<feature type="compositionally biased region" description="Basic and acidic residues" evidence="5">
    <location>
        <begin position="632"/>
        <end position="642"/>
    </location>
</feature>
<dbReference type="GO" id="GO:0006396">
    <property type="term" value="P:RNA processing"/>
    <property type="evidence" value="ECO:0007669"/>
    <property type="project" value="InterPro"/>
</dbReference>
<feature type="region of interest" description="Disordered" evidence="5">
    <location>
        <begin position="517"/>
        <end position="548"/>
    </location>
</feature>
<reference evidence="7" key="1">
    <citation type="submission" date="2022-11" db="EMBL/GenBank/DDBJ databases">
        <authorList>
            <person name="Petersen C."/>
        </authorList>
    </citation>
    <scope>NUCLEOTIDE SEQUENCE</scope>
    <source>
        <strain evidence="7">IBT 23319</strain>
    </source>
</reference>
<dbReference type="Gene3D" id="1.10.10.790">
    <property type="entry name" value="Surp module"/>
    <property type="match status" value="1"/>
</dbReference>
<dbReference type="EMBL" id="JAPQKT010000003">
    <property type="protein sequence ID" value="KAJ5235623.1"/>
    <property type="molecule type" value="Genomic_DNA"/>
</dbReference>
<dbReference type="OrthoDB" id="377209at2759"/>
<gene>
    <name evidence="7" type="ORF">N7469_004791</name>
</gene>
<dbReference type="SUPFAM" id="SSF54427">
    <property type="entry name" value="NTF2-like"/>
    <property type="match status" value="1"/>
</dbReference>
<dbReference type="Pfam" id="PF02136">
    <property type="entry name" value="NTF2"/>
    <property type="match status" value="1"/>
</dbReference>
<dbReference type="RefSeq" id="XP_056503123.1">
    <property type="nucleotide sequence ID" value="XM_056643711.1"/>
</dbReference>
<dbReference type="GO" id="GO:0005635">
    <property type="term" value="C:nuclear envelope"/>
    <property type="evidence" value="ECO:0007669"/>
    <property type="project" value="UniProtKB-ARBA"/>
</dbReference>
<dbReference type="GeneID" id="81382878"/>
<dbReference type="InterPro" id="IPR035967">
    <property type="entry name" value="SWAP/Surp_sf"/>
</dbReference>
<dbReference type="PROSITE" id="PS50177">
    <property type="entry name" value="NTF2_DOMAIN"/>
    <property type="match status" value="1"/>
</dbReference>
<evidence type="ECO:0000256" key="1">
    <source>
        <dbReference type="ARBA" id="ARBA00004496"/>
    </source>
</evidence>
<feature type="region of interest" description="Disordered" evidence="5">
    <location>
        <begin position="630"/>
        <end position="795"/>
    </location>
</feature>
<feature type="region of interest" description="Disordered" evidence="5">
    <location>
        <begin position="1"/>
        <end position="25"/>
    </location>
</feature>
<dbReference type="PANTHER" id="PTHR23140:SF0">
    <property type="entry name" value="U2 SNRNP-ASSOCIATED SURP MOTIF-CONTAINING PROTEIN"/>
    <property type="match status" value="1"/>
</dbReference>
<dbReference type="InterPro" id="IPR000061">
    <property type="entry name" value="Surp"/>
</dbReference>
<dbReference type="InterPro" id="IPR051485">
    <property type="entry name" value="SR-CTD_assoc_factor"/>
</dbReference>
<dbReference type="InterPro" id="IPR002075">
    <property type="entry name" value="NTF2_dom"/>
</dbReference>
<name>A0A9W9P540_PENCI</name>
<keyword evidence="8" id="KW-1185">Reference proteome</keyword>
<feature type="region of interest" description="Disordered" evidence="5">
    <location>
        <begin position="57"/>
        <end position="170"/>
    </location>
</feature>
<proteinExistence type="predicted"/>
<accession>A0A9W9P540</accession>
<feature type="compositionally biased region" description="Basic and acidic residues" evidence="5">
    <location>
        <begin position="152"/>
        <end position="162"/>
    </location>
</feature>
<dbReference type="Proteomes" id="UP001147733">
    <property type="component" value="Unassembled WGS sequence"/>
</dbReference>
<evidence type="ECO:0000256" key="3">
    <source>
        <dbReference type="ARBA" id="ARBA00026247"/>
    </source>
</evidence>
<keyword evidence="2" id="KW-0963">Cytoplasm</keyword>
<dbReference type="InterPro" id="IPR032710">
    <property type="entry name" value="NTF2-like_dom_sf"/>
</dbReference>
<feature type="compositionally biased region" description="Basic and acidic residues" evidence="5">
    <location>
        <begin position="747"/>
        <end position="756"/>
    </location>
</feature>
<evidence type="ECO:0000313" key="8">
    <source>
        <dbReference type="Proteomes" id="UP001147733"/>
    </source>
</evidence>
<reference evidence="7" key="2">
    <citation type="journal article" date="2023" name="IMA Fungus">
        <title>Comparative genomic study of the Penicillium genus elucidates a diverse pangenome and 15 lateral gene transfer events.</title>
        <authorList>
            <person name="Petersen C."/>
            <person name="Sorensen T."/>
            <person name="Nielsen M.R."/>
            <person name="Sondergaard T.E."/>
            <person name="Sorensen J.L."/>
            <person name="Fitzpatrick D.A."/>
            <person name="Frisvad J.C."/>
            <person name="Nielsen K.L."/>
        </authorList>
    </citation>
    <scope>NUCLEOTIDE SEQUENCE</scope>
    <source>
        <strain evidence="7">IBT 23319</strain>
    </source>
</reference>
<dbReference type="FunFam" id="3.10.450.50:FF:000005">
    <property type="entry name" value="Nuclear transport factor 2"/>
    <property type="match status" value="1"/>
</dbReference>
<dbReference type="CDD" id="cd00780">
    <property type="entry name" value="NTF2"/>
    <property type="match status" value="1"/>
</dbReference>
<dbReference type="Gene3D" id="3.10.450.50">
    <property type="match status" value="1"/>
</dbReference>
<dbReference type="GO" id="GO:0003723">
    <property type="term" value="F:RNA binding"/>
    <property type="evidence" value="ECO:0007669"/>
    <property type="project" value="InterPro"/>
</dbReference>
<evidence type="ECO:0000259" key="6">
    <source>
        <dbReference type="PROSITE" id="PS50177"/>
    </source>
</evidence>
<dbReference type="Pfam" id="PF01805">
    <property type="entry name" value="Surp"/>
    <property type="match status" value="1"/>
</dbReference>
<feature type="region of interest" description="Disordered" evidence="5">
    <location>
        <begin position="388"/>
        <end position="411"/>
    </location>
</feature>
<evidence type="ECO:0000313" key="7">
    <source>
        <dbReference type="EMBL" id="KAJ5235623.1"/>
    </source>
</evidence>
<feature type="region of interest" description="Disordered" evidence="5">
    <location>
        <begin position="430"/>
        <end position="455"/>
    </location>
</feature>
<sequence length="956" mass="105759">MPDEPKGKGFPDVSTKLSALPKKSLFERQKAEAEAKRAREKAETAAVYEDFVKSFEDDAPAGSQASSGRQPTFGGGPPRRHFTNSGPRSSGPGSLGPPPPSISRKRPHEGFVGQSRSRDAAQGVLGYDNSGPNPSGPPRGFRSPSAEEDERNTDAKEAEKAAARPTLYLASLPPGTSPSVLKSLITSPLVVENVNILRPQNQSPTERKSAAAIITLASDSAASDIDSAVSALQNKYLGRGYYLTLSRHLSSAAISSNMPSNINMISTGSLPFGAKTTQPNFGGGSLSRAPPPGSHRGGFAPPSSYGPNLGRNVSTTQVEVNAPTDIKQLRMIHKTLEKLLNHGPEFEALLMSRPEVQKDEKWAWIWDARSPGGVYYRWKLWNVITNPRSHGNRRTKSQKPSSVFEDGPSWMPPEKDIKFEFTTRLDEIVTDDDYNSSDEEQSDGEDERRNLGGAPPAEEVAKLTHLLARLPTTHAKLRRGDVARTTAFAIEHAGLGADEVVDMIVLNILSPLAYTGANPDRDMERDAANQESLERDNNNPSKGKMDLSRPNYGVRHAWRYRQLFESALRSHKVFEHLGRLEKDLQWGRLKAEKWKRSIGTLLHLWEGWCVFPQSSHEHFVQMFEQPPLTDEELQKEKEKADAEQANNALSKKKNRWRAVDDENSGSGNFDQGGPPEMETSAYRGHQRFALDEDESMSDIDGVPMEDSDLEMPDDEEPMEEASTPRDRDASVDQSTRQPKSLAGQQKPEAEKHEPASRRPRKPRPKAEDMFASDSESSPRLKHPSGSKASAAEFEPHTAQQPLVNKYLPPLENFSPLFYIVLFVFLDITPLFKMADFTAVAQQFVEFYYQTFDTNRGGLAPLYRDQSMLTFETASVQGTAGIVEKLTTLPFQQVRHQIATFDAQPSSEGGIVVLVTGALIVDEEQKPMSYTQCFKLQPDGAGSFFVLNDVFRLIYAA</sequence>
<protein>
    <recommendedName>
        <fullName evidence="3">Nuclear transport factor 2</fullName>
    </recommendedName>
</protein>
<dbReference type="InterPro" id="IPR018222">
    <property type="entry name" value="Nuclear_transport_factor_2_euk"/>
</dbReference>
<evidence type="ECO:0000256" key="2">
    <source>
        <dbReference type="ARBA" id="ARBA00022490"/>
    </source>
</evidence>
<comment type="subcellular location">
    <subcellularLocation>
        <location evidence="1">Cytoplasm</location>
    </subcellularLocation>
</comment>
<comment type="function">
    <text evidence="4">Facilitates protein transport into the nucleus. Could be part of a multicomponent system of cytosolic factors that assemble at the pore complex during nuclear import.</text>
</comment>
<comment type="caution">
    <text evidence="7">The sequence shown here is derived from an EMBL/GenBank/DDBJ whole genome shotgun (WGS) entry which is preliminary data.</text>
</comment>
<feature type="domain" description="NTF2" evidence="6">
    <location>
        <begin position="839"/>
        <end position="952"/>
    </location>
</feature>
<evidence type="ECO:0000256" key="5">
    <source>
        <dbReference type="SAM" id="MobiDB-lite"/>
    </source>
</evidence>
<dbReference type="AlphaFoldDB" id="A0A9W9P540"/>
<feature type="compositionally biased region" description="Acidic residues" evidence="5">
    <location>
        <begin position="691"/>
        <end position="719"/>
    </location>
</feature>
<dbReference type="GO" id="GO:0006606">
    <property type="term" value="P:protein import into nucleus"/>
    <property type="evidence" value="ECO:0007669"/>
    <property type="project" value="UniProtKB-ARBA"/>
</dbReference>
<dbReference type="GO" id="GO:0005737">
    <property type="term" value="C:cytoplasm"/>
    <property type="evidence" value="ECO:0007669"/>
    <property type="project" value="UniProtKB-SubCell"/>
</dbReference>